<name>A0A3F3Q8S1_9EURO</name>
<dbReference type="Proteomes" id="UP000253729">
    <property type="component" value="Unassembled WGS sequence"/>
</dbReference>
<feature type="signal peptide" evidence="1">
    <location>
        <begin position="1"/>
        <end position="17"/>
    </location>
</feature>
<dbReference type="RefSeq" id="XP_026628622.1">
    <property type="nucleotide sequence ID" value="XM_026763939.1"/>
</dbReference>
<keyword evidence="1" id="KW-0732">Signal</keyword>
<dbReference type="GeneID" id="38132295"/>
<accession>A0A3F3Q8S1</accession>
<proteinExistence type="predicted"/>
<gene>
    <name evidence="2" type="ORF">BDQ94DRAFT_129640</name>
</gene>
<dbReference type="AlphaFoldDB" id="A0A3F3Q8S1"/>
<feature type="chain" id="PRO_5017698749" description="Secreted protein" evidence="1">
    <location>
        <begin position="18"/>
        <end position="123"/>
    </location>
</feature>
<reference evidence="2 3" key="1">
    <citation type="submission" date="2018-07" db="EMBL/GenBank/DDBJ databases">
        <title>The genomes of Aspergillus section Nigri reveals drivers in fungal speciation.</title>
        <authorList>
            <consortium name="DOE Joint Genome Institute"/>
            <person name="Vesth T.C."/>
            <person name="Nybo J."/>
            <person name="Theobald S."/>
            <person name="Brandl J."/>
            <person name="Frisvad J.C."/>
            <person name="Nielsen K.F."/>
            <person name="Lyhne E.K."/>
            <person name="Kogle M.E."/>
            <person name="Kuo A."/>
            <person name="Riley R."/>
            <person name="Clum A."/>
            <person name="Nolan M."/>
            <person name="Lipzen A."/>
            <person name="Salamov A."/>
            <person name="Henrissat B."/>
            <person name="Wiebenga A."/>
            <person name="De vries R.P."/>
            <person name="Grigoriev I.V."/>
            <person name="Mortensen U.H."/>
            <person name="Andersen M.R."/>
            <person name="Baker S.E."/>
        </authorList>
    </citation>
    <scope>NUCLEOTIDE SEQUENCE [LARGE SCALE GENOMIC DNA]</scope>
    <source>
        <strain evidence="2 3">CBS 139.54b</strain>
    </source>
</reference>
<evidence type="ECO:0000313" key="3">
    <source>
        <dbReference type="Proteomes" id="UP000253729"/>
    </source>
</evidence>
<dbReference type="EMBL" id="KZ852040">
    <property type="protein sequence ID" value="RDH35600.1"/>
    <property type="molecule type" value="Genomic_DNA"/>
</dbReference>
<evidence type="ECO:0008006" key="4">
    <source>
        <dbReference type="Google" id="ProtNLM"/>
    </source>
</evidence>
<protein>
    <recommendedName>
        <fullName evidence="4">Secreted protein</fullName>
    </recommendedName>
</protein>
<keyword evidence="3" id="KW-1185">Reference proteome</keyword>
<evidence type="ECO:0000256" key="1">
    <source>
        <dbReference type="SAM" id="SignalP"/>
    </source>
</evidence>
<evidence type="ECO:0000313" key="2">
    <source>
        <dbReference type="EMBL" id="RDH35600.1"/>
    </source>
</evidence>
<sequence>MLLSFCFFFNVASSTQTEIDNAGIRPKDLADLIDRPVQGEFQVQMPISACLPWMKMRLPGKANAGRKHVQICSPNSRTIHEPIQTDRQVEHCTFSLTVEGTAVFLQMFALDVSCMVLGSKYLL</sequence>
<organism evidence="2 3">
    <name type="scientific">Aspergillus welwitschiae</name>
    <dbReference type="NCBI Taxonomy" id="1341132"/>
    <lineage>
        <taxon>Eukaryota</taxon>
        <taxon>Fungi</taxon>
        <taxon>Dikarya</taxon>
        <taxon>Ascomycota</taxon>
        <taxon>Pezizomycotina</taxon>
        <taxon>Eurotiomycetes</taxon>
        <taxon>Eurotiomycetidae</taxon>
        <taxon>Eurotiales</taxon>
        <taxon>Aspergillaceae</taxon>
        <taxon>Aspergillus</taxon>
        <taxon>Aspergillus subgen. Circumdati</taxon>
    </lineage>
</organism>